<dbReference type="Gene3D" id="3.30.60.20">
    <property type="match status" value="1"/>
</dbReference>
<dbReference type="InterPro" id="IPR050839">
    <property type="entry name" value="Rho-assoc_Ser/Thr_Kinase"/>
</dbReference>
<protein>
    <recommendedName>
        <fullName evidence="1">non-specific serine/threonine protein kinase</fullName>
        <ecNumber evidence="1">2.7.11.1</ecNumber>
    </recommendedName>
</protein>
<evidence type="ECO:0000259" key="17">
    <source>
        <dbReference type="PROSITE" id="PS50219"/>
    </source>
</evidence>
<dbReference type="InterPro" id="IPR002219">
    <property type="entry name" value="PKC_DAG/PE"/>
</dbReference>
<evidence type="ECO:0000256" key="8">
    <source>
        <dbReference type="ARBA" id="ARBA00022777"/>
    </source>
</evidence>
<evidence type="ECO:0000256" key="2">
    <source>
        <dbReference type="ARBA" id="ARBA00022527"/>
    </source>
</evidence>
<keyword evidence="11 14" id="KW-0175">Coiled coil</keyword>
<feature type="coiled-coil region" evidence="14">
    <location>
        <begin position="99"/>
        <end position="201"/>
    </location>
</feature>
<dbReference type="GO" id="GO:0004674">
    <property type="term" value="F:protein serine/threonine kinase activity"/>
    <property type="evidence" value="ECO:0007669"/>
    <property type="project" value="UniProtKB-KW"/>
</dbReference>
<evidence type="ECO:0000256" key="14">
    <source>
        <dbReference type="SAM" id="Coils"/>
    </source>
</evidence>
<keyword evidence="6" id="KW-0547">Nucleotide-binding</keyword>
<feature type="domain" description="CNH" evidence="17">
    <location>
        <begin position="1123"/>
        <end position="1417"/>
    </location>
</feature>
<evidence type="ECO:0000256" key="10">
    <source>
        <dbReference type="ARBA" id="ARBA00022840"/>
    </source>
</evidence>
<dbReference type="GO" id="GO:0005737">
    <property type="term" value="C:cytoplasm"/>
    <property type="evidence" value="ECO:0007669"/>
    <property type="project" value="TreeGrafter"/>
</dbReference>
<dbReference type="Pfam" id="PF00169">
    <property type="entry name" value="PH"/>
    <property type="match status" value="1"/>
</dbReference>
<evidence type="ECO:0000259" key="15">
    <source>
        <dbReference type="PROSITE" id="PS50003"/>
    </source>
</evidence>
<dbReference type="InterPro" id="IPR046349">
    <property type="entry name" value="C1-like_sf"/>
</dbReference>
<dbReference type="EC" id="2.7.11.1" evidence="1"/>
<feature type="coiled-coil region" evidence="14">
    <location>
        <begin position="823"/>
        <end position="850"/>
    </location>
</feature>
<dbReference type="Pfam" id="PF00130">
    <property type="entry name" value="C1_1"/>
    <property type="match status" value="1"/>
</dbReference>
<evidence type="ECO:0000256" key="5">
    <source>
        <dbReference type="ARBA" id="ARBA00022723"/>
    </source>
</evidence>
<dbReference type="InterPro" id="IPR001849">
    <property type="entry name" value="PH_domain"/>
</dbReference>
<feature type="domain" description="AGC-kinase C-terminal" evidence="18">
    <location>
        <begin position="15"/>
        <end position="78"/>
    </location>
</feature>
<accession>A0AAW1U2T9</accession>
<evidence type="ECO:0000256" key="7">
    <source>
        <dbReference type="ARBA" id="ARBA00022771"/>
    </source>
</evidence>
<feature type="coiled-coil region" evidence="14">
    <location>
        <begin position="238"/>
        <end position="760"/>
    </location>
</feature>
<dbReference type="EMBL" id="JARQZJ010000031">
    <property type="protein sequence ID" value="KAK9874246.1"/>
    <property type="molecule type" value="Genomic_DNA"/>
</dbReference>
<keyword evidence="2" id="KW-0723">Serine/threonine-protein kinase</keyword>
<dbReference type="SUPFAM" id="SSF50729">
    <property type="entry name" value="PH domain-like"/>
    <property type="match status" value="1"/>
</dbReference>
<dbReference type="Gene3D" id="2.30.29.30">
    <property type="entry name" value="Pleckstrin-homology domain (PH domain)/Phosphotyrosine-binding domain (PTB)"/>
    <property type="match status" value="1"/>
</dbReference>
<evidence type="ECO:0000256" key="11">
    <source>
        <dbReference type="ARBA" id="ARBA00023054"/>
    </source>
</evidence>
<sequence>MKLSLENILNHNIFKNIHFDTLRDQIPPFVPKISSFDDTSNFSGIPARKKAPCMENFIKKTQFSGRNLPKLEKRNRKTEKKIGEKCGRRKGERGIDKKIRRKGRKLESVESVRDRLEKDIANNIAECAALKRTLELERRDRTELEKKALDLIKAAKLKWETEEKRKVDCLSLTIEQQEEKIRQLTEVNKMLEEQVQHALKMEVKHKKSMETIENLSRRSVVGLETRLDKVTAETQDTIADLQGKLNEQLYQKSALERQISKLKDRESALELKLKISEDKYNNVNRQVDEAEVLIRDLNSKMAHLQKETGILKSYKDENQTLKERINDDKKLLKDLENRCTHLELENRNIEKLRLEIETLNEKIKSSEKDLRKMGELEIELQKEREKTKSLTKQIQETEIDISETQELRELKTKYWKMEKELNNAKIDKRILERELKEANEKNKQFIQQLDMQKNKMEENKKIQDMALLELNAMNESLSVEIVKLKEKEISLQKSLNEEKILNEQSEMLGVKLKSLNEEKEETIQRLYSEIEDLKIKLAQFEKEKIQSSEKLDVLSKEKVDLQNRVGKAEREHQNITLNLEALREACILLEDQVIALEKLHEASNEREKNLNLNTEKLISELCTAKEEIKQAKQLANEEKSYKLIAETKLQRMHEDIKSLKVENEDYNKQLEEYKQYSNQLSEELTVSEEKITDLEISSRSFERQIENFVIENRLLKEELSECRTELHKCREINYKLNHQLNELKENNNLLKNKVHDLDSILQEKNSYYKEREIKSESTIKQQIKLIDYLQTKIDERQNRKKTFTLFGHSKKENLPPISLPMNYKDLELQLQKERATNKTLQEEVYRLRAENSQKINDDCSRQIAKVNRHKSETVSPKMKRAMQKLVQSPCSQSKDLLRKNSVQRMHHNIPHRFESKLCTKPIKCDHCQNTIIIGRYMSVCKECSIPTHSNCSASVPSTCGLPQELVEHYQNIMDKLPSTSQDTATSKDIVNVESWIKIFGPSGSWEKRYAVLTNTHLKVYAQESERYTAKVEQIFELKPEDGRGKVLLEPLISEIDVMVAQSDLPFLLKIEISPNTTCWPSKTFIFLTLSVQDKDMWYKALQNVFQEDNENVYCETIMSLPDDLTVNCVLDLTEDIKALGTTKGLFCYYNGDLVFVEGFEEVHHIALVPPTKTLAMIVNAKNILITCDLNHLINVTQCTAAFAKTNLNYDVVHVKGLNGFHLLVSCKKGGHKMFCVATPKHLIIMGYNEKEDEFLPLRILDTAEPTGTVLFTEHSIIVGADKFFEIDIETFVAEEFLDTSNAKLQQVLKCYKMKSYPLSVVEVSDNPREYLVSFNEFSIFVDEYGSPSRKKEWTSKHFPIGVIYVKPYLYVVEFFTVEIRRITVDTCSSEQEEEHEPDVSRIKLNKFQLVGTNKRGIYVTHKNAIKLVEGRKCLPCDDSSLLETVTGEDSSDRFSFSTSMVQSLDGHLDENIPNEKNVTFTQTSL</sequence>
<keyword evidence="4" id="KW-0808">Transferase</keyword>
<keyword evidence="10" id="KW-0067">ATP-binding</keyword>
<keyword evidence="9" id="KW-0862">Zinc</keyword>
<dbReference type="PROSITE" id="PS50081">
    <property type="entry name" value="ZF_DAG_PE_2"/>
    <property type="match status" value="1"/>
</dbReference>
<keyword evidence="7" id="KW-0863">Zinc-finger</keyword>
<keyword evidence="20" id="KW-1185">Reference proteome</keyword>
<dbReference type="PROSITE" id="PS50003">
    <property type="entry name" value="PH_DOMAIN"/>
    <property type="match status" value="1"/>
</dbReference>
<dbReference type="InterPro" id="IPR000961">
    <property type="entry name" value="AGC-kinase_C"/>
</dbReference>
<keyword evidence="5" id="KW-0479">Metal-binding</keyword>
<dbReference type="PROSITE" id="PS00479">
    <property type="entry name" value="ZF_DAG_PE_1"/>
    <property type="match status" value="1"/>
</dbReference>
<keyword evidence="3" id="KW-0597">Phosphoprotein</keyword>
<dbReference type="GO" id="GO:0005856">
    <property type="term" value="C:cytoskeleton"/>
    <property type="evidence" value="ECO:0007669"/>
    <property type="project" value="TreeGrafter"/>
</dbReference>
<dbReference type="InterPro" id="IPR001180">
    <property type="entry name" value="CNH_dom"/>
</dbReference>
<reference evidence="19 20" key="1">
    <citation type="submission" date="2023-03" db="EMBL/GenBank/DDBJ databases">
        <title>Genome insight into feeding habits of ladybird beetles.</title>
        <authorList>
            <person name="Li H.-S."/>
            <person name="Huang Y.-H."/>
            <person name="Pang H."/>
        </authorList>
    </citation>
    <scope>NUCLEOTIDE SEQUENCE [LARGE SCALE GENOMIC DNA]</scope>
    <source>
        <strain evidence="19">SYSU_2023b</strain>
        <tissue evidence="19">Whole body</tissue>
    </source>
</reference>
<evidence type="ECO:0000256" key="12">
    <source>
        <dbReference type="ARBA" id="ARBA00047899"/>
    </source>
</evidence>
<dbReference type="PANTHER" id="PTHR22988">
    <property type="entry name" value="MYOTONIC DYSTROPHY S/T KINASE-RELATED"/>
    <property type="match status" value="1"/>
</dbReference>
<evidence type="ECO:0000256" key="9">
    <source>
        <dbReference type="ARBA" id="ARBA00022833"/>
    </source>
</evidence>
<comment type="catalytic activity">
    <reaction evidence="12">
        <text>L-threonyl-[protein] + ATP = O-phospho-L-threonyl-[protein] + ADP + H(+)</text>
        <dbReference type="Rhea" id="RHEA:46608"/>
        <dbReference type="Rhea" id="RHEA-COMP:11060"/>
        <dbReference type="Rhea" id="RHEA-COMP:11605"/>
        <dbReference type="ChEBI" id="CHEBI:15378"/>
        <dbReference type="ChEBI" id="CHEBI:30013"/>
        <dbReference type="ChEBI" id="CHEBI:30616"/>
        <dbReference type="ChEBI" id="CHEBI:61977"/>
        <dbReference type="ChEBI" id="CHEBI:456216"/>
        <dbReference type="EC" id="2.7.11.1"/>
    </reaction>
</comment>
<dbReference type="InterPro" id="IPR011993">
    <property type="entry name" value="PH-like_dom_sf"/>
</dbReference>
<feature type="domain" description="PH" evidence="15">
    <location>
        <begin position="989"/>
        <end position="1106"/>
    </location>
</feature>
<evidence type="ECO:0000313" key="19">
    <source>
        <dbReference type="EMBL" id="KAK9874246.1"/>
    </source>
</evidence>
<evidence type="ECO:0000256" key="1">
    <source>
        <dbReference type="ARBA" id="ARBA00012513"/>
    </source>
</evidence>
<gene>
    <name evidence="19" type="ORF">WA026_002601</name>
</gene>
<evidence type="ECO:0000259" key="16">
    <source>
        <dbReference type="PROSITE" id="PS50081"/>
    </source>
</evidence>
<dbReference type="Pfam" id="PF00780">
    <property type="entry name" value="CNH"/>
    <property type="match status" value="1"/>
</dbReference>
<dbReference type="Proteomes" id="UP001431783">
    <property type="component" value="Unassembled WGS sequence"/>
</dbReference>
<evidence type="ECO:0000256" key="3">
    <source>
        <dbReference type="ARBA" id="ARBA00022553"/>
    </source>
</evidence>
<dbReference type="PANTHER" id="PTHR22988:SF71">
    <property type="entry name" value="CITRON RHO-INTERACTING KINASE"/>
    <property type="match status" value="1"/>
</dbReference>
<dbReference type="SMART" id="SM00109">
    <property type="entry name" value="C1"/>
    <property type="match status" value="1"/>
</dbReference>
<keyword evidence="8" id="KW-0418">Kinase</keyword>
<evidence type="ECO:0000256" key="4">
    <source>
        <dbReference type="ARBA" id="ARBA00022679"/>
    </source>
</evidence>
<evidence type="ECO:0000259" key="18">
    <source>
        <dbReference type="PROSITE" id="PS51285"/>
    </source>
</evidence>
<comment type="caution">
    <text evidence="19">The sequence shown here is derived from an EMBL/GenBank/DDBJ whole genome shotgun (WGS) entry which is preliminary data.</text>
</comment>
<name>A0AAW1U2T9_9CUCU</name>
<feature type="domain" description="Phorbol-ester/DAG-type" evidence="16">
    <location>
        <begin position="910"/>
        <end position="959"/>
    </location>
</feature>
<dbReference type="GO" id="GO:0031032">
    <property type="term" value="P:actomyosin structure organization"/>
    <property type="evidence" value="ECO:0007669"/>
    <property type="project" value="TreeGrafter"/>
</dbReference>
<dbReference type="PROSITE" id="PS51285">
    <property type="entry name" value="AGC_KINASE_CTER"/>
    <property type="match status" value="1"/>
</dbReference>
<dbReference type="GO" id="GO:0005524">
    <property type="term" value="F:ATP binding"/>
    <property type="evidence" value="ECO:0007669"/>
    <property type="project" value="UniProtKB-KW"/>
</dbReference>
<dbReference type="GO" id="GO:0008270">
    <property type="term" value="F:zinc ion binding"/>
    <property type="evidence" value="ECO:0007669"/>
    <property type="project" value="UniProtKB-KW"/>
</dbReference>
<dbReference type="SUPFAM" id="SSF57889">
    <property type="entry name" value="Cysteine-rich domain"/>
    <property type="match status" value="1"/>
</dbReference>
<evidence type="ECO:0000313" key="20">
    <source>
        <dbReference type="Proteomes" id="UP001431783"/>
    </source>
</evidence>
<dbReference type="SMART" id="SM00036">
    <property type="entry name" value="CNH"/>
    <property type="match status" value="1"/>
</dbReference>
<dbReference type="SMART" id="SM00233">
    <property type="entry name" value="PH"/>
    <property type="match status" value="1"/>
</dbReference>
<proteinExistence type="predicted"/>
<dbReference type="CDD" id="cd20814">
    <property type="entry name" value="CRIK"/>
    <property type="match status" value="1"/>
</dbReference>
<evidence type="ECO:0000256" key="13">
    <source>
        <dbReference type="ARBA" id="ARBA00048679"/>
    </source>
</evidence>
<comment type="catalytic activity">
    <reaction evidence="13">
        <text>L-seryl-[protein] + ATP = O-phospho-L-seryl-[protein] + ADP + H(+)</text>
        <dbReference type="Rhea" id="RHEA:17989"/>
        <dbReference type="Rhea" id="RHEA-COMP:9863"/>
        <dbReference type="Rhea" id="RHEA-COMP:11604"/>
        <dbReference type="ChEBI" id="CHEBI:15378"/>
        <dbReference type="ChEBI" id="CHEBI:29999"/>
        <dbReference type="ChEBI" id="CHEBI:30616"/>
        <dbReference type="ChEBI" id="CHEBI:83421"/>
        <dbReference type="ChEBI" id="CHEBI:456216"/>
        <dbReference type="EC" id="2.7.11.1"/>
    </reaction>
</comment>
<organism evidence="19 20">
    <name type="scientific">Henosepilachna vigintioctopunctata</name>
    <dbReference type="NCBI Taxonomy" id="420089"/>
    <lineage>
        <taxon>Eukaryota</taxon>
        <taxon>Metazoa</taxon>
        <taxon>Ecdysozoa</taxon>
        <taxon>Arthropoda</taxon>
        <taxon>Hexapoda</taxon>
        <taxon>Insecta</taxon>
        <taxon>Pterygota</taxon>
        <taxon>Neoptera</taxon>
        <taxon>Endopterygota</taxon>
        <taxon>Coleoptera</taxon>
        <taxon>Polyphaga</taxon>
        <taxon>Cucujiformia</taxon>
        <taxon>Coccinelloidea</taxon>
        <taxon>Coccinellidae</taxon>
        <taxon>Epilachninae</taxon>
        <taxon>Epilachnini</taxon>
        <taxon>Henosepilachna</taxon>
    </lineage>
</organism>
<evidence type="ECO:0000256" key="6">
    <source>
        <dbReference type="ARBA" id="ARBA00022741"/>
    </source>
</evidence>
<dbReference type="PROSITE" id="PS50219">
    <property type="entry name" value="CNH"/>
    <property type="match status" value="1"/>
</dbReference>